<dbReference type="GO" id="GO:0003985">
    <property type="term" value="F:acetyl-CoA C-acetyltransferase activity"/>
    <property type="evidence" value="ECO:0007669"/>
    <property type="project" value="UniProtKB-EC"/>
</dbReference>
<dbReference type="Proteomes" id="UP000051494">
    <property type="component" value="Unassembled WGS sequence"/>
</dbReference>
<reference evidence="9" key="2">
    <citation type="journal article" date="2016" name="Genome Announc.">
        <title>Draft Genome Sequences of Two Novel Amoeba-Resistant Intranuclear Bacteria, 'Candidatus Berkiella cookevillensis' and 'Candidatus Berkiella aquae'.</title>
        <authorList>
            <person name="Mehari Y.T."/>
            <person name="Arivett B.A."/>
            <person name="Farone A.L."/>
            <person name="Gunderson J.H."/>
            <person name="Farone M.B."/>
        </authorList>
    </citation>
    <scope>NUCLEOTIDE SEQUENCE</scope>
    <source>
        <strain evidence="9">CC99</strain>
    </source>
</reference>
<comment type="caution">
    <text evidence="8">The sequence shown here is derived from an EMBL/GenBank/DDBJ whole genome shotgun (WGS) entry which is preliminary data.</text>
</comment>
<dbReference type="InterPro" id="IPR050521">
    <property type="entry name" value="3-ketoacyl-CoA_Thiolase"/>
</dbReference>
<evidence type="ECO:0000256" key="3">
    <source>
        <dbReference type="ARBA" id="ARBA00023315"/>
    </source>
</evidence>
<feature type="active site" description="Proton acceptor" evidence="4">
    <location>
        <position position="411"/>
    </location>
</feature>
<name>A0A0Q9YRB8_9GAMM</name>
<comment type="similarity">
    <text evidence="1 5">Belongs to the thiolase-like superfamily. Thiolase family.</text>
</comment>
<dbReference type="Gene3D" id="3.40.47.10">
    <property type="match status" value="1"/>
</dbReference>
<dbReference type="PATRIC" id="fig|1590042.3.peg.971"/>
<evidence type="ECO:0000256" key="2">
    <source>
        <dbReference type="ARBA" id="ARBA00022679"/>
    </source>
</evidence>
<feature type="active site" description="Acyl-thioester intermediate" evidence="4">
    <location>
        <position position="92"/>
    </location>
</feature>
<keyword evidence="2 5" id="KW-0808">Transferase</keyword>
<sequence length="425" mass="45562">MISQNNEVYILGSARIPFAKSQTVYANVSRKQLMEVALNALVNQYHLKNQLMGDIALGAVINSVADFNLARECLLSTELHPDTPAYNVQRACGTGLETTWQIALKIYTGAIDMGIAGGVDSNSDVPIEVSAPLKSALMNLYRAKSITEKISIIARLSFKDLKPSIPTVNEPRTLLSMGEHCELMVKEWNISRQEQDELALASHLNAAKAYATGFFDALVHPFMNIKQDATLRADTTLEKLAKLKPVFDLQTGSLTAGNSSPLTDGAACLLIANQQGAEKLGLKPLVKIIDVQVAAVNFVKGAGLLMAPTKAVAQLFARNKLGFDDFDYIEIHEAFAGQVLCNLKAWETPSYCKEVLGLDAALGTVDRSKLNVVGSSLSVGHPFAATGARIAGTLAKLIHQNGRKRGLISICTAGGMGIAAILEAI</sequence>
<dbReference type="STRING" id="437022.CC99x_00949"/>
<dbReference type="NCBIfam" id="NF006740">
    <property type="entry name" value="PRK09268.1"/>
    <property type="match status" value="1"/>
</dbReference>
<organism evidence="8">
    <name type="scientific">Candidatus Berkiella cookevillensis</name>
    <dbReference type="NCBI Taxonomy" id="437022"/>
    <lineage>
        <taxon>Bacteria</taxon>
        <taxon>Pseudomonadati</taxon>
        <taxon>Pseudomonadota</taxon>
        <taxon>Gammaproteobacteria</taxon>
        <taxon>Candidatus Berkiellales</taxon>
        <taxon>Candidatus Berkiellaceae</taxon>
        <taxon>Candidatus Berkiella</taxon>
    </lineage>
</organism>
<dbReference type="PROSITE" id="PS00099">
    <property type="entry name" value="THIOLASE_3"/>
    <property type="match status" value="1"/>
</dbReference>
<proteinExistence type="inferred from homology"/>
<dbReference type="InterPro" id="IPR020610">
    <property type="entry name" value="Thiolase_AS"/>
</dbReference>
<evidence type="ECO:0000256" key="1">
    <source>
        <dbReference type="ARBA" id="ARBA00010982"/>
    </source>
</evidence>
<evidence type="ECO:0000259" key="7">
    <source>
        <dbReference type="Pfam" id="PF02803"/>
    </source>
</evidence>
<dbReference type="Pfam" id="PF02803">
    <property type="entry name" value="Thiolase_C"/>
    <property type="match status" value="1"/>
</dbReference>
<dbReference type="GO" id="GO:0005829">
    <property type="term" value="C:cytosol"/>
    <property type="evidence" value="ECO:0007669"/>
    <property type="project" value="TreeGrafter"/>
</dbReference>
<feature type="domain" description="Thiolase C-terminal" evidence="7">
    <location>
        <begin position="283"/>
        <end position="423"/>
    </location>
</feature>
<dbReference type="EC" id="2.3.1.9" evidence="9"/>
<dbReference type="SUPFAM" id="SSF53901">
    <property type="entry name" value="Thiolase-like"/>
    <property type="match status" value="2"/>
</dbReference>
<dbReference type="InterPro" id="IPR020616">
    <property type="entry name" value="Thiolase_N"/>
</dbReference>
<evidence type="ECO:0000256" key="4">
    <source>
        <dbReference type="PIRSR" id="PIRSR000429-1"/>
    </source>
</evidence>
<gene>
    <name evidence="8" type="primary">fadI</name>
    <name evidence="8" type="ORF">CC99x_00949</name>
    <name evidence="9" type="ORF">CC99x_010390</name>
</gene>
<dbReference type="PIRSF" id="PIRSF000429">
    <property type="entry name" value="Ac-CoA_Ac_transf"/>
    <property type="match status" value="1"/>
</dbReference>
<dbReference type="CDD" id="cd00751">
    <property type="entry name" value="thiolase"/>
    <property type="match status" value="1"/>
</dbReference>
<dbReference type="NCBIfam" id="TIGR01930">
    <property type="entry name" value="AcCoA-C-Actrans"/>
    <property type="match status" value="1"/>
</dbReference>
<dbReference type="RefSeq" id="WP_200953426.1">
    <property type="nucleotide sequence ID" value="NZ_LKHV02000001.1"/>
</dbReference>
<keyword evidence="3 5" id="KW-0012">Acyltransferase</keyword>
<dbReference type="EC" id="2.3.1.16" evidence="8"/>
<reference evidence="8" key="1">
    <citation type="submission" date="2015-09" db="EMBL/GenBank/DDBJ databases">
        <title>Draft Genome Sequences of Two Novel Amoeba-resistant Intranuclear Bacteria, Candidatus Berkiella cookevillensis and Candidatus Berkiella aquae.</title>
        <authorList>
            <person name="Mehari Y.T."/>
            <person name="Arivett B.A."/>
            <person name="Farone A.L."/>
            <person name="Gunderson J.H."/>
            <person name="Farone M.B."/>
        </authorList>
    </citation>
    <scope>NUCLEOTIDE SEQUENCE [LARGE SCALE GENOMIC DNA]</scope>
    <source>
        <strain evidence="8">CC99</strain>
    </source>
</reference>
<dbReference type="InterPro" id="IPR020617">
    <property type="entry name" value="Thiolase_C"/>
</dbReference>
<reference evidence="9" key="3">
    <citation type="submission" date="2021-06" db="EMBL/GenBank/DDBJ databases">
        <title>Genomic Description and Analysis of Intracellular Bacteria, Candidatus Berkiella cookevillensis and Candidatus Berkiella aquae.</title>
        <authorList>
            <person name="Kidane D.T."/>
            <person name="Mehari Y.T."/>
            <person name="Rice F.C."/>
            <person name="Arivett B.A."/>
            <person name="Farone A.L."/>
            <person name="Berk S.G."/>
            <person name="Farone M.B."/>
        </authorList>
    </citation>
    <scope>NUCLEOTIDE SEQUENCE</scope>
    <source>
        <strain evidence="9">CC99</strain>
    </source>
</reference>
<dbReference type="PANTHER" id="PTHR42689">
    <property type="entry name" value="ACETYL-COA ACYLTRANSFERASE FADA2 (3-KETOACYL-COA THIOLASE) (BETA-KETOTHIOLASE)-RELATED"/>
    <property type="match status" value="1"/>
</dbReference>
<keyword evidence="10" id="KW-1185">Reference proteome</keyword>
<dbReference type="EMBL" id="LKHV01000004">
    <property type="protein sequence ID" value="KRG18961.1"/>
    <property type="molecule type" value="Genomic_DNA"/>
</dbReference>
<protein>
    <submittedName>
        <fullName evidence="8">3-ketoacyl-CoA thiolase</fullName>
        <ecNumber evidence="8">2.3.1.16</ecNumber>
    </submittedName>
    <submittedName>
        <fullName evidence="9">Acetyl-CoA C-acetyltransferase</fullName>
        <ecNumber evidence="9">2.3.1.9</ecNumber>
    </submittedName>
</protein>
<evidence type="ECO:0000313" key="10">
    <source>
        <dbReference type="Proteomes" id="UP000051494"/>
    </source>
</evidence>
<dbReference type="InterPro" id="IPR002155">
    <property type="entry name" value="Thiolase"/>
</dbReference>
<dbReference type="AlphaFoldDB" id="A0A0Q9YRB8"/>
<dbReference type="PANTHER" id="PTHR42689:SF1">
    <property type="entry name" value="ACETYL-COA ACYLTRANSFERASE FADA2 (3-KETOACYL-COA THIOLASE) (BETA-KETOTHIOLASE)-RELATED"/>
    <property type="match status" value="1"/>
</dbReference>
<evidence type="ECO:0000313" key="9">
    <source>
        <dbReference type="EMBL" id="MCS5709313.1"/>
    </source>
</evidence>
<evidence type="ECO:0000256" key="5">
    <source>
        <dbReference type="RuleBase" id="RU003557"/>
    </source>
</evidence>
<accession>A0A0Q9YRB8</accession>
<evidence type="ECO:0000313" key="8">
    <source>
        <dbReference type="EMBL" id="KRG18961.1"/>
    </source>
</evidence>
<dbReference type="InterPro" id="IPR016039">
    <property type="entry name" value="Thiolase-like"/>
</dbReference>
<dbReference type="Pfam" id="PF00108">
    <property type="entry name" value="Thiolase_N"/>
    <property type="match status" value="1"/>
</dbReference>
<dbReference type="EMBL" id="LKHV02000001">
    <property type="protein sequence ID" value="MCS5709313.1"/>
    <property type="molecule type" value="Genomic_DNA"/>
</dbReference>
<evidence type="ECO:0000259" key="6">
    <source>
        <dbReference type="Pfam" id="PF00108"/>
    </source>
</evidence>
<feature type="domain" description="Thiolase N-terminal" evidence="6">
    <location>
        <begin position="8"/>
        <end position="274"/>
    </location>
</feature>
<feature type="active site" description="Proton acceptor" evidence="4">
    <location>
        <position position="381"/>
    </location>
</feature>